<accession>A0A225NG62</accession>
<keyword evidence="2" id="KW-1185">Reference proteome</keyword>
<dbReference type="AlphaFoldDB" id="A0A225NG62"/>
<proteinExistence type="predicted"/>
<gene>
    <name evidence="1" type="ORF">ATO3_15360</name>
</gene>
<reference evidence="1 2" key="1">
    <citation type="submission" date="2013-04" db="EMBL/GenBank/DDBJ databases">
        <title>Oceanicola sp. 22II1-22F33 Genome Sequencing.</title>
        <authorList>
            <person name="Lai Q."/>
            <person name="Li G."/>
            <person name="Shao Z."/>
        </authorList>
    </citation>
    <scope>NUCLEOTIDE SEQUENCE [LARGE SCALE GENOMIC DNA]</scope>
    <source>
        <strain evidence="1 2">22II1-22F33</strain>
    </source>
</reference>
<evidence type="ECO:0000313" key="2">
    <source>
        <dbReference type="Proteomes" id="UP000215377"/>
    </source>
</evidence>
<dbReference type="OrthoDB" id="8293772at2"/>
<organism evidence="1 2">
    <name type="scientific">Marinibacterium profundimaris</name>
    <dbReference type="NCBI Taxonomy" id="1679460"/>
    <lineage>
        <taxon>Bacteria</taxon>
        <taxon>Pseudomonadati</taxon>
        <taxon>Pseudomonadota</taxon>
        <taxon>Alphaproteobacteria</taxon>
        <taxon>Rhodobacterales</taxon>
        <taxon>Paracoccaceae</taxon>
        <taxon>Marinibacterium</taxon>
    </lineage>
</organism>
<sequence>MTQDRAALKAKLHERMKALEEAELAAAIEHYEAHMADSRLSGREQHDNDDIADSVTELNLAQGFEHPVEEHQAKIAAIRSLDLSPTDVVRPGAAIVVGGKNFIVSVATARFDCEGETWMGISTQAPIYRAMDGLSAGDSFELGGRNMVIDEVF</sequence>
<dbReference type="Proteomes" id="UP000215377">
    <property type="component" value="Unassembled WGS sequence"/>
</dbReference>
<protein>
    <recommendedName>
        <fullName evidence="3">Transcription elongation factor</fullName>
    </recommendedName>
</protein>
<name>A0A225NG62_9RHOB</name>
<dbReference type="EMBL" id="AQQR01000006">
    <property type="protein sequence ID" value="OWU72466.1"/>
    <property type="molecule type" value="Genomic_DNA"/>
</dbReference>
<dbReference type="RefSeq" id="WP_088650774.1">
    <property type="nucleotide sequence ID" value="NZ_AQQR01000006.1"/>
</dbReference>
<evidence type="ECO:0008006" key="3">
    <source>
        <dbReference type="Google" id="ProtNLM"/>
    </source>
</evidence>
<comment type="caution">
    <text evidence="1">The sequence shown here is derived from an EMBL/GenBank/DDBJ whole genome shotgun (WGS) entry which is preliminary data.</text>
</comment>
<evidence type="ECO:0000313" key="1">
    <source>
        <dbReference type="EMBL" id="OWU72466.1"/>
    </source>
</evidence>